<name>A0ACC4B514_POPAL</name>
<evidence type="ECO:0000313" key="1">
    <source>
        <dbReference type="EMBL" id="KAL3573674.1"/>
    </source>
</evidence>
<evidence type="ECO:0000313" key="2">
    <source>
        <dbReference type="Proteomes" id="UP000309997"/>
    </source>
</evidence>
<keyword evidence="2" id="KW-1185">Reference proteome</keyword>
<sequence>MSTRVMSLVDVDSAAMVYLPVMAAHVFRFSEGDSELCLVVVVVDLSPHEGTSECWIGWHGVRSLPLPLIFVCLDFGGVEGKSFSALAFCVLSAFGSNLILIYQDVGYVMYINGRLASSPPPTRDKPCGLTEKLNLVHQS</sequence>
<reference evidence="1 2" key="1">
    <citation type="journal article" date="2024" name="Plant Biotechnol. J.">
        <title>Genome and CRISPR/Cas9 system of a widespread forest tree (Populus alba) in the world.</title>
        <authorList>
            <person name="Liu Y.J."/>
            <person name="Jiang P.F."/>
            <person name="Han X.M."/>
            <person name="Li X.Y."/>
            <person name="Wang H.M."/>
            <person name="Wang Y.J."/>
            <person name="Wang X.X."/>
            <person name="Zeng Q.Y."/>
        </authorList>
    </citation>
    <scope>NUCLEOTIDE SEQUENCE [LARGE SCALE GENOMIC DNA]</scope>
    <source>
        <strain evidence="2">cv. PAL-ZL1</strain>
    </source>
</reference>
<proteinExistence type="predicted"/>
<organism evidence="1 2">
    <name type="scientific">Populus alba</name>
    <name type="common">White poplar</name>
    <dbReference type="NCBI Taxonomy" id="43335"/>
    <lineage>
        <taxon>Eukaryota</taxon>
        <taxon>Viridiplantae</taxon>
        <taxon>Streptophyta</taxon>
        <taxon>Embryophyta</taxon>
        <taxon>Tracheophyta</taxon>
        <taxon>Spermatophyta</taxon>
        <taxon>Magnoliopsida</taxon>
        <taxon>eudicotyledons</taxon>
        <taxon>Gunneridae</taxon>
        <taxon>Pentapetalae</taxon>
        <taxon>rosids</taxon>
        <taxon>fabids</taxon>
        <taxon>Malpighiales</taxon>
        <taxon>Salicaceae</taxon>
        <taxon>Saliceae</taxon>
        <taxon>Populus</taxon>
    </lineage>
</organism>
<protein>
    <submittedName>
        <fullName evidence="1">Uncharacterized protein</fullName>
    </submittedName>
</protein>
<dbReference type="EMBL" id="RCHU02000013">
    <property type="protein sequence ID" value="KAL3573674.1"/>
    <property type="molecule type" value="Genomic_DNA"/>
</dbReference>
<dbReference type="Proteomes" id="UP000309997">
    <property type="component" value="Unassembled WGS sequence"/>
</dbReference>
<gene>
    <name evidence="1" type="ORF">D5086_024287</name>
</gene>
<comment type="caution">
    <text evidence="1">The sequence shown here is derived from an EMBL/GenBank/DDBJ whole genome shotgun (WGS) entry which is preliminary data.</text>
</comment>
<accession>A0ACC4B514</accession>